<reference evidence="3" key="1">
    <citation type="journal article" date="2011" name="Proc. Natl. Acad. Sci. U.S.A.">
        <title>Obligate biotrophy features unraveled by the genomic analysis of rust fungi.</title>
        <authorList>
            <person name="Duplessis S."/>
            <person name="Cuomo C.A."/>
            <person name="Lin Y.-C."/>
            <person name="Aerts A."/>
            <person name="Tisserant E."/>
            <person name="Veneault-Fourrey C."/>
            <person name="Joly D.L."/>
            <person name="Hacquard S."/>
            <person name="Amselem J."/>
            <person name="Cantarel B.L."/>
            <person name="Chiu R."/>
            <person name="Coutinho P.M."/>
            <person name="Feau N."/>
            <person name="Field M."/>
            <person name="Frey P."/>
            <person name="Gelhaye E."/>
            <person name="Goldberg J."/>
            <person name="Grabherr M.G."/>
            <person name="Kodira C.D."/>
            <person name="Kohler A."/>
            <person name="Kuees U."/>
            <person name="Lindquist E.A."/>
            <person name="Lucas S.M."/>
            <person name="Mago R."/>
            <person name="Mauceli E."/>
            <person name="Morin E."/>
            <person name="Murat C."/>
            <person name="Pangilinan J.L."/>
            <person name="Park R."/>
            <person name="Pearson M."/>
            <person name="Quesneville H."/>
            <person name="Rouhier N."/>
            <person name="Sakthikumar S."/>
            <person name="Salamov A.A."/>
            <person name="Schmutz J."/>
            <person name="Selles B."/>
            <person name="Shapiro H."/>
            <person name="Tanguay P."/>
            <person name="Tuskan G.A."/>
            <person name="Henrissat B."/>
            <person name="Van de Peer Y."/>
            <person name="Rouze P."/>
            <person name="Ellis J.G."/>
            <person name="Dodds P.N."/>
            <person name="Schein J.E."/>
            <person name="Zhong S."/>
            <person name="Hamelin R.C."/>
            <person name="Grigoriev I.V."/>
            <person name="Szabo L.J."/>
            <person name="Martin F."/>
        </authorList>
    </citation>
    <scope>NUCLEOTIDE SEQUENCE [LARGE SCALE GENOMIC DNA]</scope>
    <source>
        <strain evidence="3">98AG31 / pathotype 3-4-7</strain>
    </source>
</reference>
<sequence>MGILTIIQVKDRLRMVTPPTPLKEPQPSTTSAPTPKRGLSVKSLHPRSLTANIPDSINLSAAQEEFLTNVFGSVLDPNITRGQYPRRDDLSSGDWAGVFCCRNCYIKLFNRGDCKAWEKVIVGDEGFVQLEKAGSRGFWHKKYFRCIHCTIDISLSPSVNLGGDLCCDECLDRSTNKSATSMVTDIPDLCNEPNIKRTVDSPATKALRPTVEELRSKLQKAGLEKGPTPSPKLSASQSMSCDSSPTTHQSPSDLGLHGHNHP</sequence>
<dbReference type="AlphaFoldDB" id="F4S274"/>
<name>F4S274_MELLP</name>
<keyword evidence="3" id="KW-1185">Reference proteome</keyword>
<dbReference type="eggNOG" id="ENOG502S54T">
    <property type="taxonomic scope" value="Eukaryota"/>
</dbReference>
<dbReference type="InParanoid" id="F4S274"/>
<accession>F4S274</accession>
<evidence type="ECO:0008006" key="4">
    <source>
        <dbReference type="Google" id="ProtNLM"/>
    </source>
</evidence>
<protein>
    <recommendedName>
        <fullName evidence="4">LIM zinc-binding domain-containing protein</fullName>
    </recommendedName>
</protein>
<feature type="region of interest" description="Disordered" evidence="1">
    <location>
        <begin position="214"/>
        <end position="262"/>
    </location>
</feature>
<dbReference type="RefSeq" id="XP_007415603.1">
    <property type="nucleotide sequence ID" value="XM_007415541.1"/>
</dbReference>
<proteinExistence type="predicted"/>
<evidence type="ECO:0000313" key="3">
    <source>
        <dbReference type="Proteomes" id="UP000001072"/>
    </source>
</evidence>
<gene>
    <name evidence="2" type="ORF">MELLADRAFT_92618</name>
</gene>
<dbReference type="HOGENOM" id="CLU_1062019_0_0_1"/>
<organism evidence="3">
    <name type="scientific">Melampsora larici-populina (strain 98AG31 / pathotype 3-4-7)</name>
    <name type="common">Poplar leaf rust fungus</name>
    <dbReference type="NCBI Taxonomy" id="747676"/>
    <lineage>
        <taxon>Eukaryota</taxon>
        <taxon>Fungi</taxon>
        <taxon>Dikarya</taxon>
        <taxon>Basidiomycota</taxon>
        <taxon>Pucciniomycotina</taxon>
        <taxon>Pucciniomycetes</taxon>
        <taxon>Pucciniales</taxon>
        <taxon>Melampsoraceae</taxon>
        <taxon>Melampsora</taxon>
    </lineage>
</organism>
<evidence type="ECO:0000313" key="2">
    <source>
        <dbReference type="EMBL" id="EGG01253.1"/>
    </source>
</evidence>
<dbReference type="STRING" id="747676.F4S274"/>
<dbReference type="EMBL" id="GL883140">
    <property type="protein sequence ID" value="EGG01253.1"/>
    <property type="molecule type" value="Genomic_DNA"/>
</dbReference>
<dbReference type="GeneID" id="18936309"/>
<dbReference type="KEGG" id="mlr:MELLADRAFT_92618"/>
<dbReference type="Gene3D" id="2.10.110.10">
    <property type="entry name" value="Cysteine Rich Protein"/>
    <property type="match status" value="1"/>
</dbReference>
<dbReference type="OrthoDB" id="1112565at2759"/>
<feature type="region of interest" description="Disordered" evidence="1">
    <location>
        <begin position="15"/>
        <end position="41"/>
    </location>
</feature>
<feature type="compositionally biased region" description="Polar residues" evidence="1">
    <location>
        <begin position="231"/>
        <end position="252"/>
    </location>
</feature>
<dbReference type="VEuPathDB" id="FungiDB:MELLADRAFT_92618"/>
<dbReference type="Proteomes" id="UP000001072">
    <property type="component" value="Unassembled WGS sequence"/>
</dbReference>
<evidence type="ECO:0000256" key="1">
    <source>
        <dbReference type="SAM" id="MobiDB-lite"/>
    </source>
</evidence>